<gene>
    <name evidence="1" type="ORF">BJX63DRAFT_413082</name>
</gene>
<evidence type="ECO:0000313" key="1">
    <source>
        <dbReference type="EMBL" id="KAL2803086.1"/>
    </source>
</evidence>
<comment type="caution">
    <text evidence="1">The sequence shown here is derived from an EMBL/GenBank/DDBJ whole genome shotgun (WGS) entry which is preliminary data.</text>
</comment>
<reference evidence="1 2" key="1">
    <citation type="submission" date="2024-07" db="EMBL/GenBank/DDBJ databases">
        <title>Section-level genome sequencing and comparative genomics of Aspergillus sections Usti and Cavernicolus.</title>
        <authorList>
            <consortium name="Lawrence Berkeley National Laboratory"/>
            <person name="Nybo J.L."/>
            <person name="Vesth T.C."/>
            <person name="Theobald S."/>
            <person name="Frisvad J.C."/>
            <person name="Larsen T.O."/>
            <person name="Kjaerboelling I."/>
            <person name="Rothschild-Mancinelli K."/>
            <person name="Lyhne E.K."/>
            <person name="Kogle M.E."/>
            <person name="Barry K."/>
            <person name="Clum A."/>
            <person name="Na H."/>
            <person name="Ledsgaard L."/>
            <person name="Lin J."/>
            <person name="Lipzen A."/>
            <person name="Kuo A."/>
            <person name="Riley R."/>
            <person name="Mondo S."/>
            <person name="Labutti K."/>
            <person name="Haridas S."/>
            <person name="Pangalinan J."/>
            <person name="Salamov A.A."/>
            <person name="Simmons B.A."/>
            <person name="Magnuson J.K."/>
            <person name="Chen J."/>
            <person name="Drula E."/>
            <person name="Henrissat B."/>
            <person name="Wiebenga A."/>
            <person name="Lubbers R.J."/>
            <person name="Gomes A.C."/>
            <person name="Makela M.R."/>
            <person name="Stajich J."/>
            <person name="Grigoriev I.V."/>
            <person name="Mortensen U.H."/>
            <person name="De Vries R.P."/>
            <person name="Baker S.E."/>
            <person name="Andersen M.R."/>
        </authorList>
    </citation>
    <scope>NUCLEOTIDE SEQUENCE [LARGE SCALE GENOMIC DNA]</scope>
    <source>
        <strain evidence="1 2">CBS 588.65</strain>
    </source>
</reference>
<dbReference type="Proteomes" id="UP001610334">
    <property type="component" value="Unassembled WGS sequence"/>
</dbReference>
<keyword evidence="2" id="KW-1185">Reference proteome</keyword>
<dbReference type="EMBL" id="JBFXLT010000152">
    <property type="protein sequence ID" value="KAL2803086.1"/>
    <property type="molecule type" value="Genomic_DNA"/>
</dbReference>
<proteinExistence type="predicted"/>
<protein>
    <submittedName>
        <fullName evidence="1">Uncharacterized protein</fullName>
    </submittedName>
</protein>
<organism evidence="1 2">
    <name type="scientific">Aspergillus granulosus</name>
    <dbReference type="NCBI Taxonomy" id="176169"/>
    <lineage>
        <taxon>Eukaryota</taxon>
        <taxon>Fungi</taxon>
        <taxon>Dikarya</taxon>
        <taxon>Ascomycota</taxon>
        <taxon>Pezizomycotina</taxon>
        <taxon>Eurotiomycetes</taxon>
        <taxon>Eurotiomycetidae</taxon>
        <taxon>Eurotiales</taxon>
        <taxon>Aspergillaceae</taxon>
        <taxon>Aspergillus</taxon>
        <taxon>Aspergillus subgen. Nidulantes</taxon>
    </lineage>
</organism>
<name>A0ABR4GW85_9EURO</name>
<sequence>MPAQLIKIGAPSISRFPRHLSPGSGSLGLARRVLRQTGFAIFWGEGFSTFQVEAFSRPACINHVRAPGTLTGVSSFFFFLSLSLKMQAQGSC</sequence>
<accession>A0ABR4GW85</accession>
<evidence type="ECO:0000313" key="2">
    <source>
        <dbReference type="Proteomes" id="UP001610334"/>
    </source>
</evidence>